<feature type="compositionally biased region" description="Basic and acidic residues" evidence="1">
    <location>
        <begin position="287"/>
        <end position="296"/>
    </location>
</feature>
<proteinExistence type="predicted"/>
<name>A0A1E3Q505_LIPST</name>
<feature type="region of interest" description="Disordered" evidence="1">
    <location>
        <begin position="211"/>
        <end position="298"/>
    </location>
</feature>
<keyword evidence="3" id="KW-1185">Reference proteome</keyword>
<feature type="compositionally biased region" description="Pro residues" evidence="1">
    <location>
        <begin position="31"/>
        <end position="40"/>
    </location>
</feature>
<dbReference type="STRING" id="675824.A0A1E3Q505"/>
<feature type="region of interest" description="Disordered" evidence="1">
    <location>
        <begin position="487"/>
        <end position="525"/>
    </location>
</feature>
<gene>
    <name evidence="2" type="ORF">LIPSTDRAFT_72160</name>
</gene>
<feature type="compositionally biased region" description="Polar residues" evidence="1">
    <location>
        <begin position="123"/>
        <end position="134"/>
    </location>
</feature>
<dbReference type="AlphaFoldDB" id="A0A1E3Q505"/>
<evidence type="ECO:0000256" key="1">
    <source>
        <dbReference type="SAM" id="MobiDB-lite"/>
    </source>
</evidence>
<feature type="compositionally biased region" description="Low complexity" evidence="1">
    <location>
        <begin position="100"/>
        <end position="111"/>
    </location>
</feature>
<feature type="compositionally biased region" description="Low complexity" evidence="1">
    <location>
        <begin position="496"/>
        <end position="508"/>
    </location>
</feature>
<feature type="compositionally biased region" description="Low complexity" evidence="1">
    <location>
        <begin position="173"/>
        <end position="193"/>
    </location>
</feature>
<dbReference type="EMBL" id="KV454295">
    <property type="protein sequence ID" value="ODQ72564.1"/>
    <property type="molecule type" value="Genomic_DNA"/>
</dbReference>
<evidence type="ECO:0000313" key="3">
    <source>
        <dbReference type="Proteomes" id="UP000094385"/>
    </source>
</evidence>
<accession>A0A1E3Q505</accession>
<protein>
    <submittedName>
        <fullName evidence="2">Uncharacterized protein</fullName>
    </submittedName>
</protein>
<feature type="compositionally biased region" description="Low complexity" evidence="1">
    <location>
        <begin position="273"/>
        <end position="283"/>
    </location>
</feature>
<dbReference type="Proteomes" id="UP000094385">
    <property type="component" value="Unassembled WGS sequence"/>
</dbReference>
<organism evidence="2 3">
    <name type="scientific">Lipomyces starkeyi NRRL Y-11557</name>
    <dbReference type="NCBI Taxonomy" id="675824"/>
    <lineage>
        <taxon>Eukaryota</taxon>
        <taxon>Fungi</taxon>
        <taxon>Dikarya</taxon>
        <taxon>Ascomycota</taxon>
        <taxon>Saccharomycotina</taxon>
        <taxon>Lipomycetes</taxon>
        <taxon>Lipomycetales</taxon>
        <taxon>Lipomycetaceae</taxon>
        <taxon>Lipomyces</taxon>
    </lineage>
</organism>
<evidence type="ECO:0000313" key="2">
    <source>
        <dbReference type="EMBL" id="ODQ72564.1"/>
    </source>
</evidence>
<feature type="compositionally biased region" description="Low complexity" evidence="1">
    <location>
        <begin position="216"/>
        <end position="242"/>
    </location>
</feature>
<feature type="compositionally biased region" description="Acidic residues" evidence="1">
    <location>
        <begin position="442"/>
        <end position="452"/>
    </location>
</feature>
<dbReference type="OrthoDB" id="5563016at2759"/>
<feature type="compositionally biased region" description="Polar residues" evidence="1">
    <location>
        <begin position="142"/>
        <end position="152"/>
    </location>
</feature>
<feature type="region of interest" description="Disordered" evidence="1">
    <location>
        <begin position="416"/>
        <end position="452"/>
    </location>
</feature>
<reference evidence="2 3" key="1">
    <citation type="journal article" date="2016" name="Proc. Natl. Acad. Sci. U.S.A.">
        <title>Comparative genomics of biotechnologically important yeasts.</title>
        <authorList>
            <person name="Riley R."/>
            <person name="Haridas S."/>
            <person name="Wolfe K.H."/>
            <person name="Lopes M.R."/>
            <person name="Hittinger C.T."/>
            <person name="Goeker M."/>
            <person name="Salamov A.A."/>
            <person name="Wisecaver J.H."/>
            <person name="Long T.M."/>
            <person name="Calvey C.H."/>
            <person name="Aerts A.L."/>
            <person name="Barry K.W."/>
            <person name="Choi C."/>
            <person name="Clum A."/>
            <person name="Coughlan A.Y."/>
            <person name="Deshpande S."/>
            <person name="Douglass A.P."/>
            <person name="Hanson S.J."/>
            <person name="Klenk H.-P."/>
            <person name="LaButti K.M."/>
            <person name="Lapidus A."/>
            <person name="Lindquist E.A."/>
            <person name="Lipzen A.M."/>
            <person name="Meier-Kolthoff J.P."/>
            <person name="Ohm R.A."/>
            <person name="Otillar R.P."/>
            <person name="Pangilinan J.L."/>
            <person name="Peng Y."/>
            <person name="Rokas A."/>
            <person name="Rosa C.A."/>
            <person name="Scheuner C."/>
            <person name="Sibirny A.A."/>
            <person name="Slot J.C."/>
            <person name="Stielow J.B."/>
            <person name="Sun H."/>
            <person name="Kurtzman C.P."/>
            <person name="Blackwell M."/>
            <person name="Grigoriev I.V."/>
            <person name="Jeffries T.W."/>
        </authorList>
    </citation>
    <scope>NUCLEOTIDE SEQUENCE [LARGE SCALE GENOMIC DNA]</scope>
    <source>
        <strain evidence="2 3">NRRL Y-11557</strain>
    </source>
</reference>
<feature type="region of interest" description="Disordered" evidence="1">
    <location>
        <begin position="1"/>
        <end position="196"/>
    </location>
</feature>
<sequence>MTAVQPRHWSSAPGAPHQMVPNISPADPAYPSLPPSPVRPPSSQTVRHVPHSPSFRQLPVTVPSYAFKQTPRARSPVPVPSPSKQPSPTMSSRPVFPAHSSSSASGSPDLSQRYRRGHRRSEVSISSTPRSVSAPNAVPQPLTRSWSSQSLPATPAEPSYTVNLPSMKPISYHQSFSQQLPPQQQQHQSPLQQGFSHSPEQYYHMHRQSPAVVYGRSQSPVRQSSRSSSSSSVSSMSVEPPSRYNVQLQMHSRKASVASVASGDSRHARHSSIDSASTSSSNSRGTPQHEHSERHSKLSMVSVVPMDRSGAEVLLASNASKTTPAPMHSPHRMPVVPQQEKKVSRFKKALSFIAPASTYATPTPVNVTEIEEEVIEYNFGNNSIYESRKNKADDNLSIRSTASTVSKALKRISRFGGSKGGSAKSDSSSVTIDDASSALESNDIDVESSDADEEGMKKFAPLKKVDFVPKSILKNAGAGRIEVASEEQLPGLTRESSLVSQSSSSSSSLMGVAQPQAASHRALSHHSSSSVSFSSEIKIYTTWNSGEYDRKIPDATPFSTYPLWMIAQIKEEINTYKKMEMEIHELSRSNTCFY</sequence>